<dbReference type="EMBL" id="JXXN02001615">
    <property type="protein sequence ID" value="THD24413.1"/>
    <property type="molecule type" value="Genomic_DNA"/>
</dbReference>
<dbReference type="Gene3D" id="3.20.10.10">
    <property type="entry name" value="D-amino Acid Aminotransferase, subunit A, domain 2"/>
    <property type="match status" value="1"/>
</dbReference>
<keyword evidence="7 11" id="KW-0100">Branched-chain amino acid biosynthesis</keyword>
<dbReference type="NCBIfam" id="TIGR01123">
    <property type="entry name" value="ilvE_II"/>
    <property type="match status" value="1"/>
</dbReference>
<evidence type="ECO:0000256" key="5">
    <source>
        <dbReference type="ARBA" id="ARBA00022679"/>
    </source>
</evidence>
<dbReference type="InterPro" id="IPR036038">
    <property type="entry name" value="Aminotransferase-like"/>
</dbReference>
<protein>
    <recommendedName>
        <fullName evidence="11">Branched-chain-amino-acid aminotransferase</fullName>
        <ecNumber evidence="11">2.6.1.42</ecNumber>
    </recommendedName>
</protein>
<keyword evidence="6 10" id="KW-0663">Pyridoxal phosphate</keyword>
<dbReference type="GO" id="GO:0009099">
    <property type="term" value="P:L-valine biosynthetic process"/>
    <property type="evidence" value="ECO:0007669"/>
    <property type="project" value="TreeGrafter"/>
</dbReference>
<dbReference type="PANTHER" id="PTHR11825">
    <property type="entry name" value="SUBGROUP IIII AMINOTRANSFERASE"/>
    <property type="match status" value="1"/>
</dbReference>
<evidence type="ECO:0000313" key="12">
    <source>
        <dbReference type="EMBL" id="THD24413.1"/>
    </source>
</evidence>
<name>A0A4E0RA65_FASHE</name>
<gene>
    <name evidence="12" type="ORF">D915_004845</name>
</gene>
<dbReference type="InterPro" id="IPR001544">
    <property type="entry name" value="Aminotrans_IV"/>
</dbReference>
<organism evidence="12 13">
    <name type="scientific">Fasciola hepatica</name>
    <name type="common">Liver fluke</name>
    <dbReference type="NCBI Taxonomy" id="6192"/>
    <lineage>
        <taxon>Eukaryota</taxon>
        <taxon>Metazoa</taxon>
        <taxon>Spiralia</taxon>
        <taxon>Lophotrochozoa</taxon>
        <taxon>Platyhelminthes</taxon>
        <taxon>Trematoda</taxon>
        <taxon>Digenea</taxon>
        <taxon>Plagiorchiida</taxon>
        <taxon>Echinostomata</taxon>
        <taxon>Echinostomatoidea</taxon>
        <taxon>Fasciolidae</taxon>
        <taxon>Fasciola</taxon>
    </lineage>
</organism>
<keyword evidence="4 11" id="KW-0028">Amino-acid biosynthesis</keyword>
<dbReference type="EC" id="2.6.1.42" evidence="11"/>
<evidence type="ECO:0000256" key="3">
    <source>
        <dbReference type="ARBA" id="ARBA00022576"/>
    </source>
</evidence>
<dbReference type="GO" id="GO:0005739">
    <property type="term" value="C:mitochondrion"/>
    <property type="evidence" value="ECO:0007669"/>
    <property type="project" value="TreeGrafter"/>
</dbReference>
<dbReference type="PIRSF" id="PIRSF006468">
    <property type="entry name" value="BCAT1"/>
    <property type="match status" value="1"/>
</dbReference>
<evidence type="ECO:0000256" key="9">
    <source>
        <dbReference type="RuleBase" id="RU004106"/>
    </source>
</evidence>
<evidence type="ECO:0000256" key="4">
    <source>
        <dbReference type="ARBA" id="ARBA00022605"/>
    </source>
</evidence>
<accession>A0A4E0RA65</accession>
<dbReference type="Pfam" id="PF01063">
    <property type="entry name" value="Aminotran_4"/>
    <property type="match status" value="1"/>
</dbReference>
<dbReference type="CDD" id="cd01557">
    <property type="entry name" value="BCAT_beta_family"/>
    <property type="match status" value="1"/>
</dbReference>
<dbReference type="InterPro" id="IPR043132">
    <property type="entry name" value="BCAT-like_C"/>
</dbReference>
<evidence type="ECO:0000313" key="13">
    <source>
        <dbReference type="Proteomes" id="UP000230066"/>
    </source>
</evidence>
<keyword evidence="13" id="KW-1185">Reference proteome</keyword>
<evidence type="ECO:0000256" key="8">
    <source>
        <dbReference type="PIRSR" id="PIRSR006468-1"/>
    </source>
</evidence>
<dbReference type="Proteomes" id="UP000230066">
    <property type="component" value="Unassembled WGS sequence"/>
</dbReference>
<dbReference type="FunFam" id="3.30.470.10:FF:000002">
    <property type="entry name" value="Branched-chain-amino-acid aminotransferase"/>
    <property type="match status" value="1"/>
</dbReference>
<dbReference type="PANTHER" id="PTHR11825:SF44">
    <property type="entry name" value="BRANCHED-CHAIN-AMINO-ACID AMINOTRANSFERASE"/>
    <property type="match status" value="1"/>
</dbReference>
<sequence>MEKVGNVQVSTHTTNWPDDALVRAHPFSCHNMFSLRPFRVFVKPFVFTGRYMSCFKSSDLNVKQTKNHKPIPKGDYGFGKIFTDHMFVVEWSRDGGWNKPEIREYAPLTVSPAMQSFHYATSCFEGFKAMRGRDGICRLFRPDKHIERLRKSAARLCLPDFSASELLECIKELIRLDKSWIPSDEGCSLYVRPLFAGIDPTIGVDICSKAILFVILSPVGAYFTGAQQGVALYADPQFVRSWQGGGGAFKLASNYAPTLYVQQFVKEKGCQTALWLHGPNENLTEAGTMNIFLFWTNENGERELVTPPLNGLILPGITRESILELTKSWHEFPVHEKEITMSQVLSAVNENRLHAMFGTGTACVISPVAKLVYKNKVYEIKGGPEGTKTVNRIYKELTDIQWAVNGPHLWTHPIDASR</sequence>
<dbReference type="InterPro" id="IPR005786">
    <property type="entry name" value="B_amino_transII"/>
</dbReference>
<dbReference type="GO" id="GO:0009098">
    <property type="term" value="P:L-leucine biosynthetic process"/>
    <property type="evidence" value="ECO:0007669"/>
    <property type="project" value="TreeGrafter"/>
</dbReference>
<evidence type="ECO:0000256" key="2">
    <source>
        <dbReference type="ARBA" id="ARBA00009320"/>
    </source>
</evidence>
<comment type="cofactor">
    <cofactor evidence="1 10">
        <name>pyridoxal 5'-phosphate</name>
        <dbReference type="ChEBI" id="CHEBI:597326"/>
    </cofactor>
</comment>
<dbReference type="PROSITE" id="PS00770">
    <property type="entry name" value="AA_TRANSFER_CLASS_4"/>
    <property type="match status" value="1"/>
</dbReference>
<dbReference type="Gene3D" id="3.30.470.10">
    <property type="match status" value="1"/>
</dbReference>
<evidence type="ECO:0000256" key="6">
    <source>
        <dbReference type="ARBA" id="ARBA00022898"/>
    </source>
</evidence>
<dbReference type="GO" id="GO:0052654">
    <property type="term" value="F:L-leucine-2-oxoglutarate transaminase activity"/>
    <property type="evidence" value="ECO:0007669"/>
    <property type="project" value="RHEA"/>
</dbReference>
<dbReference type="GO" id="GO:0052656">
    <property type="term" value="F:L-isoleucine-2-oxoglutarate transaminase activity"/>
    <property type="evidence" value="ECO:0007669"/>
    <property type="project" value="RHEA"/>
</dbReference>
<evidence type="ECO:0000256" key="11">
    <source>
        <dbReference type="RuleBase" id="RU004517"/>
    </source>
</evidence>
<evidence type="ECO:0000256" key="10">
    <source>
        <dbReference type="RuleBase" id="RU004516"/>
    </source>
</evidence>
<dbReference type="InterPro" id="IPR043131">
    <property type="entry name" value="BCAT-like_N"/>
</dbReference>
<feature type="modified residue" description="N6-(pyridoxal phosphate)lysine" evidence="8">
    <location>
        <position position="250"/>
    </location>
</feature>
<keyword evidence="3 11" id="KW-0032">Aminotransferase</keyword>
<evidence type="ECO:0000256" key="7">
    <source>
        <dbReference type="ARBA" id="ARBA00023304"/>
    </source>
</evidence>
<evidence type="ECO:0000256" key="1">
    <source>
        <dbReference type="ARBA" id="ARBA00001933"/>
    </source>
</evidence>
<comment type="caution">
    <text evidence="12">The sequence shown here is derived from an EMBL/GenBank/DDBJ whole genome shotgun (WGS) entry which is preliminary data.</text>
</comment>
<comment type="catalytic activity">
    <reaction evidence="11">
        <text>L-isoleucine + 2-oxoglutarate = (S)-3-methyl-2-oxopentanoate + L-glutamate</text>
        <dbReference type="Rhea" id="RHEA:24801"/>
        <dbReference type="ChEBI" id="CHEBI:16810"/>
        <dbReference type="ChEBI" id="CHEBI:29985"/>
        <dbReference type="ChEBI" id="CHEBI:35146"/>
        <dbReference type="ChEBI" id="CHEBI:58045"/>
        <dbReference type="EC" id="2.6.1.42"/>
    </reaction>
</comment>
<dbReference type="InterPro" id="IPR033939">
    <property type="entry name" value="BCAT_family"/>
</dbReference>
<dbReference type="InterPro" id="IPR018300">
    <property type="entry name" value="Aminotrans_IV_CS"/>
</dbReference>
<keyword evidence="5 11" id="KW-0808">Transferase</keyword>
<dbReference type="NCBIfam" id="NF009897">
    <property type="entry name" value="PRK13357.1"/>
    <property type="match status" value="1"/>
</dbReference>
<dbReference type="SUPFAM" id="SSF56752">
    <property type="entry name" value="D-aminoacid aminotransferase-like PLP-dependent enzymes"/>
    <property type="match status" value="1"/>
</dbReference>
<reference evidence="12" key="1">
    <citation type="submission" date="2019-03" db="EMBL/GenBank/DDBJ databases">
        <title>Improved annotation for the trematode Fasciola hepatica.</title>
        <authorList>
            <person name="Choi Y.-J."/>
            <person name="Martin J."/>
            <person name="Mitreva M."/>
        </authorList>
    </citation>
    <scope>NUCLEOTIDE SEQUENCE [LARGE SCALE GENOMIC DNA]</scope>
</reference>
<comment type="catalytic activity">
    <reaction evidence="11">
        <text>L-leucine + 2-oxoglutarate = 4-methyl-2-oxopentanoate + L-glutamate</text>
        <dbReference type="Rhea" id="RHEA:18321"/>
        <dbReference type="ChEBI" id="CHEBI:16810"/>
        <dbReference type="ChEBI" id="CHEBI:17865"/>
        <dbReference type="ChEBI" id="CHEBI:29985"/>
        <dbReference type="ChEBI" id="CHEBI:57427"/>
        <dbReference type="EC" id="2.6.1.42"/>
    </reaction>
</comment>
<dbReference type="AlphaFoldDB" id="A0A4E0RA65"/>
<comment type="similarity">
    <text evidence="2 9">Belongs to the class-IV pyridoxal-phosphate-dependent aminotransferase family.</text>
</comment>
<comment type="catalytic activity">
    <reaction evidence="11">
        <text>L-valine + 2-oxoglutarate = 3-methyl-2-oxobutanoate + L-glutamate</text>
        <dbReference type="Rhea" id="RHEA:24813"/>
        <dbReference type="ChEBI" id="CHEBI:11851"/>
        <dbReference type="ChEBI" id="CHEBI:16810"/>
        <dbReference type="ChEBI" id="CHEBI:29985"/>
        <dbReference type="ChEBI" id="CHEBI:57762"/>
        <dbReference type="EC" id="2.6.1.42"/>
    </reaction>
</comment>
<proteinExistence type="inferred from homology"/>
<dbReference type="GO" id="GO:0052655">
    <property type="term" value="F:L-valine-2-oxoglutarate transaminase activity"/>
    <property type="evidence" value="ECO:0007669"/>
    <property type="project" value="RHEA"/>
</dbReference>